<proteinExistence type="predicted"/>
<dbReference type="Pfam" id="PF13358">
    <property type="entry name" value="DDE_3"/>
    <property type="match status" value="1"/>
</dbReference>
<gene>
    <name evidence="2" type="ORF">VP01_5309g2</name>
</gene>
<dbReference type="Gene3D" id="3.30.420.10">
    <property type="entry name" value="Ribonuclease H-like superfamily/Ribonuclease H"/>
    <property type="match status" value="1"/>
</dbReference>
<reference evidence="2 3" key="1">
    <citation type="submission" date="2015-08" db="EMBL/GenBank/DDBJ databases">
        <title>Next Generation Sequencing and Analysis of the Genome of Puccinia sorghi L Schw, the Causal Agent of Maize Common Rust.</title>
        <authorList>
            <person name="Rochi L."/>
            <person name="Burguener G."/>
            <person name="Darino M."/>
            <person name="Turjanski A."/>
            <person name="Kreff E."/>
            <person name="Dieguez M.J."/>
            <person name="Sacco F."/>
        </authorList>
    </citation>
    <scope>NUCLEOTIDE SEQUENCE [LARGE SCALE GENOMIC DNA]</scope>
    <source>
        <strain evidence="2 3">RO10H11247</strain>
    </source>
</reference>
<dbReference type="InterPro" id="IPR036397">
    <property type="entry name" value="RNaseH_sf"/>
</dbReference>
<dbReference type="InterPro" id="IPR038717">
    <property type="entry name" value="Tc1-like_DDE_dom"/>
</dbReference>
<dbReference type="OrthoDB" id="2994945at2759"/>
<feature type="domain" description="Tc1-like transposase DDE" evidence="1">
    <location>
        <begin position="96"/>
        <end position="235"/>
    </location>
</feature>
<keyword evidence="3" id="KW-1185">Reference proteome</keyword>
<dbReference type="EMBL" id="LAVV01010508">
    <property type="protein sequence ID" value="KNZ48947.1"/>
    <property type="molecule type" value="Genomic_DNA"/>
</dbReference>
<organism evidence="2 3">
    <name type="scientific">Puccinia sorghi</name>
    <dbReference type="NCBI Taxonomy" id="27349"/>
    <lineage>
        <taxon>Eukaryota</taxon>
        <taxon>Fungi</taxon>
        <taxon>Dikarya</taxon>
        <taxon>Basidiomycota</taxon>
        <taxon>Pucciniomycotina</taxon>
        <taxon>Pucciniomycetes</taxon>
        <taxon>Pucciniales</taxon>
        <taxon>Pucciniaceae</taxon>
        <taxon>Puccinia</taxon>
    </lineage>
</organism>
<evidence type="ECO:0000313" key="2">
    <source>
        <dbReference type="EMBL" id="KNZ48947.1"/>
    </source>
</evidence>
<accession>A0A0L6UL14</accession>
<comment type="caution">
    <text evidence="2">The sequence shown here is derived from an EMBL/GenBank/DDBJ whole genome shotgun (WGS) entry which is preliminary data.</text>
</comment>
<name>A0A0L6UL14_9BASI</name>
<dbReference type="AlphaFoldDB" id="A0A0L6UL14"/>
<dbReference type="VEuPathDB" id="FungiDB:VP01_5309g2"/>
<protein>
    <recommendedName>
        <fullName evidence="1">Tc1-like transposase DDE domain-containing protein</fullName>
    </recommendedName>
</protein>
<evidence type="ECO:0000259" key="1">
    <source>
        <dbReference type="Pfam" id="PF13358"/>
    </source>
</evidence>
<feature type="non-terminal residue" evidence="2">
    <location>
        <position position="1"/>
    </location>
</feature>
<dbReference type="STRING" id="27349.A0A0L6UL14"/>
<sequence>GKVKHLIEKEIFENNKKQIDVSKTLGISDRQMTTEIVTSILLLLEDNPRTTLKKLTEHVKNDHDIQFLPGAIQKMLRKIDQHDYVLNRVTNVGQKLIFIDESGFNSQTHPSHGYSLTGKFFISFFLTGPVLKTNACGNLVGEIMGKKKTGTTSTNICNFLVLLQDHCPTESTIVMDKTRIHGGEDFDRIQMLLKQSLKKIGTEFLPEFLLFLNPIKLAFNMIKIDVKHKEIQSQSGLAEAIQASINYKMTPEIFSKSFLHCQKFYSSCSHMQPITGNIIKDPEKKNQVS</sequence>
<evidence type="ECO:0000313" key="3">
    <source>
        <dbReference type="Proteomes" id="UP000037035"/>
    </source>
</evidence>
<dbReference type="GO" id="GO:0003676">
    <property type="term" value="F:nucleic acid binding"/>
    <property type="evidence" value="ECO:0007669"/>
    <property type="project" value="InterPro"/>
</dbReference>
<dbReference type="Proteomes" id="UP000037035">
    <property type="component" value="Unassembled WGS sequence"/>
</dbReference>